<feature type="domain" description="DUF5666" evidence="2">
    <location>
        <begin position="194"/>
        <end position="241"/>
    </location>
</feature>
<gene>
    <name evidence="3" type="ORF">NLF92_12360</name>
</gene>
<dbReference type="PROSITE" id="PS51257">
    <property type="entry name" value="PROKAR_LIPOPROTEIN"/>
    <property type="match status" value="1"/>
</dbReference>
<comment type="caution">
    <text evidence="3">The sequence shown here is derived from an EMBL/GenBank/DDBJ whole genome shotgun (WGS) entry which is preliminary data.</text>
</comment>
<dbReference type="EMBL" id="JANATA010000033">
    <property type="protein sequence ID" value="MCP3429730.1"/>
    <property type="molecule type" value="Genomic_DNA"/>
</dbReference>
<dbReference type="Proteomes" id="UP001165413">
    <property type="component" value="Unassembled WGS sequence"/>
</dbReference>
<dbReference type="RefSeq" id="WP_254102429.1">
    <property type="nucleotide sequence ID" value="NZ_JANATA010000033.1"/>
</dbReference>
<feature type="domain" description="DUF5666" evidence="2">
    <location>
        <begin position="331"/>
        <end position="389"/>
    </location>
</feature>
<dbReference type="InterPro" id="IPR043724">
    <property type="entry name" value="DUF5666"/>
</dbReference>
<dbReference type="AlphaFoldDB" id="A0AA42BME6"/>
<evidence type="ECO:0000259" key="2">
    <source>
        <dbReference type="Pfam" id="PF18914"/>
    </source>
</evidence>
<name>A0AA42BME6_9ALTE</name>
<feature type="domain" description="DUF5666" evidence="2">
    <location>
        <begin position="503"/>
        <end position="570"/>
    </location>
</feature>
<proteinExistence type="predicted"/>
<sequence length="577" mass="63606">MKPSFLLSTLTFTIILAGCGGNSSSSNNPSVNSPVVPVVPTVSKVIKTGTITGFGSIYIDGKRYITDNAAVTTNGNTGRSITDLSVGMRVSLLVNESNDGSDSEATQVSYERDIEGLVVSIDRNNNLINVAGTAIAYNNLTHFIGVSESSLRVGERIEASGIVNQQGQYIASYIEIDNDESNDGQEYTIGFISNLDVNNQTFELNSLTVNFAEAIGDTPSAGALVKVAGQVVNGVFTASYIDIEGQEDYRQWEDDAVNRLEIHGIITALSPDNTTLSINGVVYNIAENVVLEGTSSLVVNDLVEIYVNTDTNTITKIELENEQYRHDGKVKGTISEIDSNAKTITVNGVLYAIVASSRFEDDNDQFIRFEQLSVNDKVEVVFVIDSQGQRLIQRLDRESDDEFREEWELEGPIQNVDDQLQRFSLNGVEIQVNNQMRLFVDDTLVMITPFFAALTASSNLEVEVEGQFINGEFVVTEIEVESQYTSNESDDIDYATVGYAELEGTVTEVLSTQSFRLNGIEIRVTYTTDFEFNDQRLTLNDFMTRLSVGNSVEVEGVWVDDTYIQAYEVEIELMDND</sequence>
<feature type="signal peptide" evidence="1">
    <location>
        <begin position="1"/>
        <end position="17"/>
    </location>
</feature>
<protein>
    <submittedName>
        <fullName evidence="3">DUF5666 domain-containing protein</fullName>
    </submittedName>
</protein>
<accession>A0AA42BME6</accession>
<organism evidence="3 4">
    <name type="scientific">Opacimonas viscosa</name>
    <dbReference type="NCBI Taxonomy" id="2961944"/>
    <lineage>
        <taxon>Bacteria</taxon>
        <taxon>Pseudomonadati</taxon>
        <taxon>Pseudomonadota</taxon>
        <taxon>Gammaproteobacteria</taxon>
        <taxon>Alteromonadales</taxon>
        <taxon>Alteromonadaceae</taxon>
        <taxon>Opacimonas</taxon>
    </lineage>
</organism>
<dbReference type="Pfam" id="PF18914">
    <property type="entry name" value="DUF5666"/>
    <property type="match status" value="6"/>
</dbReference>
<feature type="domain" description="DUF5666" evidence="2">
    <location>
        <begin position="263"/>
        <end position="313"/>
    </location>
</feature>
<evidence type="ECO:0000313" key="3">
    <source>
        <dbReference type="EMBL" id="MCP3429730.1"/>
    </source>
</evidence>
<feature type="chain" id="PRO_5041209883" evidence="1">
    <location>
        <begin position="18"/>
        <end position="577"/>
    </location>
</feature>
<evidence type="ECO:0000256" key="1">
    <source>
        <dbReference type="SAM" id="SignalP"/>
    </source>
</evidence>
<reference evidence="3" key="1">
    <citation type="submission" date="2022-07" db="EMBL/GenBank/DDBJ databases">
        <title>Characterization of the Novel Bacterium Alteromonas immobilis LMIT006 and Alteromonas gregis LMIT007.</title>
        <authorList>
            <person name="Lin X."/>
        </authorList>
    </citation>
    <scope>NUCLEOTIDE SEQUENCE</scope>
    <source>
        <strain evidence="3">LMIT007</strain>
    </source>
</reference>
<keyword evidence="1" id="KW-0732">Signal</keyword>
<feature type="domain" description="DUF5666" evidence="2">
    <location>
        <begin position="410"/>
        <end position="479"/>
    </location>
</feature>
<evidence type="ECO:0000313" key="4">
    <source>
        <dbReference type="Proteomes" id="UP001165413"/>
    </source>
</evidence>
<keyword evidence="4" id="KW-1185">Reference proteome</keyword>
<feature type="domain" description="DUF5666" evidence="2">
    <location>
        <begin position="115"/>
        <end position="175"/>
    </location>
</feature>